<sequence>MQRYKINYSGLKIVLSLQRFLSGIKFFNMDIHEYRQLILNELLARKTEKGEPIISELEANNLLNELTDEDLIMGMPFNEPKDIADIIIQIK</sequence>
<organism evidence="1 2">
    <name type="scientific">Prevotella pallens ATCC 700821</name>
    <dbReference type="NCBI Taxonomy" id="997353"/>
    <lineage>
        <taxon>Bacteria</taxon>
        <taxon>Pseudomonadati</taxon>
        <taxon>Bacteroidota</taxon>
        <taxon>Bacteroidia</taxon>
        <taxon>Bacteroidales</taxon>
        <taxon>Prevotellaceae</taxon>
        <taxon>Prevotella</taxon>
    </lineage>
</organism>
<dbReference type="Proteomes" id="UP000004123">
    <property type="component" value="Unassembled WGS sequence"/>
</dbReference>
<evidence type="ECO:0000313" key="2">
    <source>
        <dbReference type="Proteomes" id="UP000004123"/>
    </source>
</evidence>
<dbReference type="AlphaFoldDB" id="F9DJX2"/>
<name>F9DJX2_9BACT</name>
<dbReference type="EMBL" id="AFPY01000100">
    <property type="protein sequence ID" value="EGQ15334.1"/>
    <property type="molecule type" value="Genomic_DNA"/>
</dbReference>
<evidence type="ECO:0000313" key="1">
    <source>
        <dbReference type="EMBL" id="EGQ15334.1"/>
    </source>
</evidence>
<dbReference type="STRING" id="997353.HMPREF9144_1963"/>
<accession>F9DJX2</accession>
<proteinExistence type="predicted"/>
<protein>
    <submittedName>
        <fullName evidence="1">Uncharacterized protein</fullName>
    </submittedName>
</protein>
<comment type="caution">
    <text evidence="1">The sequence shown here is derived from an EMBL/GenBank/DDBJ whole genome shotgun (WGS) entry which is preliminary data.</text>
</comment>
<dbReference type="HOGENOM" id="CLU_187665_0_0_10"/>
<gene>
    <name evidence="1" type="ORF">HMPREF9144_1963</name>
</gene>
<reference evidence="1 2" key="1">
    <citation type="submission" date="2011-04" db="EMBL/GenBank/DDBJ databases">
        <authorList>
            <person name="Muzny D."/>
            <person name="Qin X."/>
            <person name="Deng J."/>
            <person name="Jiang H."/>
            <person name="Liu Y."/>
            <person name="Qu J."/>
            <person name="Song X.-Z."/>
            <person name="Zhang L."/>
            <person name="Thornton R."/>
            <person name="Coyle M."/>
            <person name="Francisco L."/>
            <person name="Jackson L."/>
            <person name="Javaid M."/>
            <person name="Korchina V."/>
            <person name="Kovar C."/>
            <person name="Mata R."/>
            <person name="Mathew T."/>
            <person name="Ngo R."/>
            <person name="Nguyen L."/>
            <person name="Nguyen N."/>
            <person name="Okwuonu G."/>
            <person name="Ongeri F."/>
            <person name="Pham C."/>
            <person name="Simmons D."/>
            <person name="Wilczek-Boney K."/>
            <person name="Hale W."/>
            <person name="Jakkamsetti A."/>
            <person name="Pham P."/>
            <person name="Ruth R."/>
            <person name="San Lucas F."/>
            <person name="Warren J."/>
            <person name="Zhang J."/>
            <person name="Zhao Z."/>
            <person name="Zhou C."/>
            <person name="Zhu D."/>
            <person name="Lee S."/>
            <person name="Bess C."/>
            <person name="Blankenburg K."/>
            <person name="Forbes L."/>
            <person name="Fu Q."/>
            <person name="Gubbala S."/>
            <person name="Hirani K."/>
            <person name="Jayaseelan J.C."/>
            <person name="Lara F."/>
            <person name="Munidasa M."/>
            <person name="Palculict T."/>
            <person name="Patil S."/>
            <person name="Pu L.-L."/>
            <person name="Saada N."/>
            <person name="Tang L."/>
            <person name="Weissenberger G."/>
            <person name="Zhu Y."/>
            <person name="Hemphill L."/>
            <person name="Shang Y."/>
            <person name="Youmans B."/>
            <person name="Ayvaz T."/>
            <person name="Ross M."/>
            <person name="Santibanez J."/>
            <person name="Aqrawi P."/>
            <person name="Gross S."/>
            <person name="Joshi V."/>
            <person name="Fowler G."/>
            <person name="Nazareth L."/>
            <person name="Reid J."/>
            <person name="Worley K."/>
            <person name="Petrosino J."/>
            <person name="Highlander S."/>
            <person name="Gibbs R."/>
        </authorList>
    </citation>
    <scope>NUCLEOTIDE SEQUENCE [LARGE SCALE GENOMIC DNA]</scope>
    <source>
        <strain evidence="1 2">ATCC 700821</strain>
    </source>
</reference>